<reference evidence="3" key="1">
    <citation type="journal article" date="2013" name="Nature">
        <title>Draft genome of the wheat A-genome progenitor Triticum urartu.</title>
        <authorList>
            <person name="Ling H.Q."/>
            <person name="Zhao S."/>
            <person name="Liu D."/>
            <person name="Wang J."/>
            <person name="Sun H."/>
            <person name="Zhang C."/>
            <person name="Fan H."/>
            <person name="Li D."/>
            <person name="Dong L."/>
            <person name="Tao Y."/>
            <person name="Gao C."/>
            <person name="Wu H."/>
            <person name="Li Y."/>
            <person name="Cui Y."/>
            <person name="Guo X."/>
            <person name="Zheng S."/>
            <person name="Wang B."/>
            <person name="Yu K."/>
            <person name="Liang Q."/>
            <person name="Yang W."/>
            <person name="Lou X."/>
            <person name="Chen J."/>
            <person name="Feng M."/>
            <person name="Jian J."/>
            <person name="Zhang X."/>
            <person name="Luo G."/>
            <person name="Jiang Y."/>
            <person name="Liu J."/>
            <person name="Wang Z."/>
            <person name="Sha Y."/>
            <person name="Zhang B."/>
            <person name="Wu H."/>
            <person name="Tang D."/>
            <person name="Shen Q."/>
            <person name="Xue P."/>
            <person name="Zou S."/>
            <person name="Wang X."/>
            <person name="Liu X."/>
            <person name="Wang F."/>
            <person name="Yang Y."/>
            <person name="An X."/>
            <person name="Dong Z."/>
            <person name="Zhang K."/>
            <person name="Zhang X."/>
            <person name="Luo M.C."/>
            <person name="Dvorak J."/>
            <person name="Tong Y."/>
            <person name="Wang J."/>
            <person name="Yang H."/>
            <person name="Li Z."/>
            <person name="Wang D."/>
            <person name="Zhang A."/>
            <person name="Wang J."/>
        </authorList>
    </citation>
    <scope>NUCLEOTIDE SEQUENCE</scope>
    <source>
        <strain evidence="3">cv. G1812</strain>
    </source>
</reference>
<proteinExistence type="predicted"/>
<organism evidence="2 3">
    <name type="scientific">Triticum urartu</name>
    <name type="common">Red wild einkorn</name>
    <name type="synonym">Crithodium urartu</name>
    <dbReference type="NCBI Taxonomy" id="4572"/>
    <lineage>
        <taxon>Eukaryota</taxon>
        <taxon>Viridiplantae</taxon>
        <taxon>Streptophyta</taxon>
        <taxon>Embryophyta</taxon>
        <taxon>Tracheophyta</taxon>
        <taxon>Spermatophyta</taxon>
        <taxon>Magnoliopsida</taxon>
        <taxon>Liliopsida</taxon>
        <taxon>Poales</taxon>
        <taxon>Poaceae</taxon>
        <taxon>BOP clade</taxon>
        <taxon>Pooideae</taxon>
        <taxon>Triticodae</taxon>
        <taxon>Triticeae</taxon>
        <taxon>Triticinae</taxon>
        <taxon>Triticum</taxon>
    </lineage>
</organism>
<reference evidence="2" key="2">
    <citation type="submission" date="2018-03" db="EMBL/GenBank/DDBJ databases">
        <title>The Triticum urartu genome reveals the dynamic nature of wheat genome evolution.</title>
        <authorList>
            <person name="Ling H."/>
            <person name="Ma B."/>
            <person name="Shi X."/>
            <person name="Liu H."/>
            <person name="Dong L."/>
            <person name="Sun H."/>
            <person name="Cao Y."/>
            <person name="Gao Q."/>
            <person name="Zheng S."/>
            <person name="Li Y."/>
            <person name="Yu Y."/>
            <person name="Du H."/>
            <person name="Qi M."/>
            <person name="Li Y."/>
            <person name="Yu H."/>
            <person name="Cui Y."/>
            <person name="Wang N."/>
            <person name="Chen C."/>
            <person name="Wu H."/>
            <person name="Zhao Y."/>
            <person name="Zhang J."/>
            <person name="Li Y."/>
            <person name="Zhou W."/>
            <person name="Zhang B."/>
            <person name="Hu W."/>
            <person name="Eijk M."/>
            <person name="Tang J."/>
            <person name="Witsenboer H."/>
            <person name="Zhao S."/>
            <person name="Li Z."/>
            <person name="Zhang A."/>
            <person name="Wang D."/>
            <person name="Liang C."/>
        </authorList>
    </citation>
    <scope>NUCLEOTIDE SEQUENCE [LARGE SCALE GENOMIC DNA]</scope>
    <source>
        <strain evidence="2">cv. G1812</strain>
    </source>
</reference>
<feature type="region of interest" description="Disordered" evidence="1">
    <location>
        <begin position="1"/>
        <end position="152"/>
    </location>
</feature>
<sequence length="152" mass="16628">MPQEVRCTSPSSSGSRGSRVSLEHPCVVERAGTPQRRLQKGNGARRHRSRLPQPKGWQQSLHPALHLQPPNPSQTITADTRPAAAGPTRPTSTATTFKTGRRGQVFIDAAGPRQIEPPAPCTRRSSRPPRRTGRRGPICFAPPWSPTSRRPP</sequence>
<keyword evidence="3" id="KW-1185">Reference proteome</keyword>
<protein>
    <submittedName>
        <fullName evidence="2">Uncharacterized protein</fullName>
    </submittedName>
</protein>
<dbReference type="Proteomes" id="UP000015106">
    <property type="component" value="Chromosome 7"/>
</dbReference>
<evidence type="ECO:0000256" key="1">
    <source>
        <dbReference type="SAM" id="MobiDB-lite"/>
    </source>
</evidence>
<accession>A0A8R7QUS6</accession>
<feature type="compositionally biased region" description="Low complexity" evidence="1">
    <location>
        <begin position="9"/>
        <end position="20"/>
    </location>
</feature>
<dbReference type="AlphaFoldDB" id="A0A8R7QUS6"/>
<feature type="compositionally biased region" description="Basic residues" evidence="1">
    <location>
        <begin position="37"/>
        <end position="50"/>
    </location>
</feature>
<dbReference type="EnsemblPlants" id="TuG1812G0700001007.01.T01">
    <property type="protein sequence ID" value="TuG1812G0700001007.01.T01.cds242483"/>
    <property type="gene ID" value="TuG1812G0700001007.01"/>
</dbReference>
<evidence type="ECO:0000313" key="3">
    <source>
        <dbReference type="Proteomes" id="UP000015106"/>
    </source>
</evidence>
<feature type="compositionally biased region" description="Basic residues" evidence="1">
    <location>
        <begin position="124"/>
        <end position="134"/>
    </location>
</feature>
<dbReference type="Gramene" id="TuG1812G0700001007.01.T01">
    <property type="protein sequence ID" value="TuG1812G0700001007.01.T01.cds242483"/>
    <property type="gene ID" value="TuG1812G0700001007.01"/>
</dbReference>
<reference evidence="2" key="3">
    <citation type="submission" date="2022-06" db="UniProtKB">
        <authorList>
            <consortium name="EnsemblPlants"/>
        </authorList>
    </citation>
    <scope>IDENTIFICATION</scope>
</reference>
<feature type="compositionally biased region" description="Polar residues" evidence="1">
    <location>
        <begin position="89"/>
        <end position="98"/>
    </location>
</feature>
<evidence type="ECO:0000313" key="2">
    <source>
        <dbReference type="EnsemblPlants" id="TuG1812G0700001007.01.T01.cds242483"/>
    </source>
</evidence>
<name>A0A8R7QUS6_TRIUA</name>
<feature type="compositionally biased region" description="Pro residues" evidence="1">
    <location>
        <begin position="143"/>
        <end position="152"/>
    </location>
</feature>